<dbReference type="PROSITE" id="PS00194">
    <property type="entry name" value="THIOREDOXIN_1"/>
    <property type="match status" value="1"/>
</dbReference>
<keyword evidence="4" id="KW-0676">Redox-active center</keyword>
<evidence type="ECO:0000313" key="7">
    <source>
        <dbReference type="EMBL" id="KIO44437.1"/>
    </source>
</evidence>
<proteinExistence type="predicted"/>
<dbReference type="Proteomes" id="UP000031980">
    <property type="component" value="Unassembled WGS sequence"/>
</dbReference>
<organism evidence="7 10">
    <name type="scientific">Sanguibacteroides justesenii</name>
    <dbReference type="NCBI Taxonomy" id="1547597"/>
    <lineage>
        <taxon>Bacteria</taxon>
        <taxon>Pseudomonadati</taxon>
        <taxon>Bacteroidota</taxon>
        <taxon>Bacteroidia</taxon>
        <taxon>Bacteroidales</taxon>
        <taxon>Porphyromonadaceae</taxon>
        <taxon>Sanguibacteroides</taxon>
    </lineage>
</organism>
<evidence type="ECO:0000256" key="3">
    <source>
        <dbReference type="ARBA" id="ARBA00023157"/>
    </source>
</evidence>
<dbReference type="AlphaFoldDB" id="A0A0C3NE98"/>
<evidence type="ECO:0000256" key="4">
    <source>
        <dbReference type="ARBA" id="ARBA00023284"/>
    </source>
</evidence>
<name>A0A0C3NE98_9PORP</name>
<dbReference type="RefSeq" id="WP_041503257.1">
    <property type="nucleotide sequence ID" value="NZ_JPIT01000018.1"/>
</dbReference>
<dbReference type="SUPFAM" id="SSF52833">
    <property type="entry name" value="Thioredoxin-like"/>
    <property type="match status" value="1"/>
</dbReference>
<dbReference type="InterPro" id="IPR012336">
    <property type="entry name" value="Thioredoxin-like_fold"/>
</dbReference>
<keyword evidence="2" id="KW-0249">Electron transport</keyword>
<dbReference type="InterPro" id="IPR017937">
    <property type="entry name" value="Thioredoxin_CS"/>
</dbReference>
<evidence type="ECO:0000313" key="9">
    <source>
        <dbReference type="Proteomes" id="UP000031937"/>
    </source>
</evidence>
<keyword evidence="10" id="KW-1185">Reference proteome</keyword>
<dbReference type="GO" id="GO:0015035">
    <property type="term" value="F:protein-disulfide reductase activity"/>
    <property type="evidence" value="ECO:0007669"/>
    <property type="project" value="TreeGrafter"/>
</dbReference>
<comment type="caution">
    <text evidence="7">The sequence shown here is derived from an EMBL/GenBank/DDBJ whole genome shotgun (WGS) entry which is preliminary data.</text>
</comment>
<keyword evidence="1" id="KW-0813">Transport</keyword>
<feature type="signal peptide" evidence="5">
    <location>
        <begin position="1"/>
        <end position="23"/>
    </location>
</feature>
<evidence type="ECO:0000259" key="6">
    <source>
        <dbReference type="PROSITE" id="PS51352"/>
    </source>
</evidence>
<dbReference type="GO" id="GO:0005737">
    <property type="term" value="C:cytoplasm"/>
    <property type="evidence" value="ECO:0007669"/>
    <property type="project" value="TreeGrafter"/>
</dbReference>
<reference evidence="7 10" key="1">
    <citation type="submission" date="2014-07" db="EMBL/GenBank/DDBJ databases">
        <title>Porphyromonadaceae bacterium OUH 308042 = ATCC BAA-2681 = DSM 28342 draft genome.</title>
        <authorList>
            <person name="Sydenham T.V."/>
            <person name="Hasman H."/>
            <person name="Justensen U.S."/>
        </authorList>
    </citation>
    <scope>NUCLEOTIDE SEQUENCE [LARGE SCALE GENOMIC DNA]</scope>
    <source>
        <strain evidence="7 10">OUH 308042</strain>
    </source>
</reference>
<dbReference type="Proteomes" id="UP000031937">
    <property type="component" value="Unassembled WGS sequence"/>
</dbReference>
<dbReference type="InterPro" id="IPR036249">
    <property type="entry name" value="Thioredoxin-like_sf"/>
</dbReference>
<evidence type="ECO:0000256" key="2">
    <source>
        <dbReference type="ARBA" id="ARBA00022982"/>
    </source>
</evidence>
<dbReference type="EMBL" id="JPIT01000018">
    <property type="protein sequence ID" value="KIO45307.1"/>
    <property type="molecule type" value="Genomic_DNA"/>
</dbReference>
<accession>A0A0C3NE98</accession>
<dbReference type="Gene3D" id="3.40.30.10">
    <property type="entry name" value="Glutaredoxin"/>
    <property type="match status" value="1"/>
</dbReference>
<dbReference type="PANTHER" id="PTHR45663">
    <property type="entry name" value="GEO12009P1"/>
    <property type="match status" value="1"/>
</dbReference>
<evidence type="ECO:0000313" key="10">
    <source>
        <dbReference type="Proteomes" id="UP000031980"/>
    </source>
</evidence>
<dbReference type="PROSITE" id="PS51352">
    <property type="entry name" value="THIOREDOXIN_2"/>
    <property type="match status" value="1"/>
</dbReference>
<evidence type="ECO:0000313" key="8">
    <source>
        <dbReference type="EMBL" id="KIO45307.1"/>
    </source>
</evidence>
<dbReference type="EMBL" id="JPIU01000039">
    <property type="protein sequence ID" value="KIO44437.1"/>
    <property type="molecule type" value="Genomic_DNA"/>
</dbReference>
<gene>
    <name evidence="7" type="ORF">BA92_09560</name>
    <name evidence="8" type="ORF">IE90_07765</name>
</gene>
<evidence type="ECO:0000256" key="5">
    <source>
        <dbReference type="SAM" id="SignalP"/>
    </source>
</evidence>
<dbReference type="OrthoDB" id="1099736at2"/>
<feature type="domain" description="Thioredoxin" evidence="6">
    <location>
        <begin position="5"/>
        <end position="154"/>
    </location>
</feature>
<reference evidence="8 9" key="2">
    <citation type="submission" date="2014-07" db="EMBL/GenBank/DDBJ databases">
        <title>Porphyromonadaceae bacterium OUH 334697 = ATCC BAA-2682 = DSM 28341 draft genome.</title>
        <authorList>
            <person name="Sydenham T.V."/>
            <person name="Hasman H."/>
            <person name="Justesen U.S."/>
        </authorList>
    </citation>
    <scope>NUCLEOTIDE SEQUENCE [LARGE SCALE GENOMIC DNA]</scope>
    <source>
        <strain evidence="8 9">OUH 334697</strain>
    </source>
</reference>
<sequence length="426" mass="50012">MSKRKCIGLFLMLFSLGSLNGVAQEIAFSDESYEQALKQAKQEKKPVFIDFYATWCGPCKRFSETVFTDPEVKAYYDKHFVCVRVDVDKERILARKYQIQSMPTLVFLDENGKEQKRISGLLSKTRFLHIGQELTGERRTYPELYKEFRNGKKDLAVMQTLLTEAPDFIRELDGQERIKWRERANEIFKTYVPLKKLDHMINNLDFQIIMLYHEKVGRDDSVLNFVNKHREEFEKIIEPHVVWEFILSRQNGLINALAKAGDRAYLEELKRIDGDMREVYAKIKYPHLSVYNVMKSQSDGIYALYAEKNEGKFIDLKEDYFNQVGEFLTFTDYREAIQELVIARKGVLSSQSYERLLVWLERASKLKLQPQEQLDMSCLMGNCFRGLENYKKAKSCFNQAYILAMQLGDARMQAQIKRVLEQMPDE</sequence>
<keyword evidence="5" id="KW-0732">Signal</keyword>
<keyword evidence="3" id="KW-1015">Disulfide bond</keyword>
<feature type="chain" id="PRO_5043118853" description="Thioredoxin domain-containing protein" evidence="5">
    <location>
        <begin position="24"/>
        <end position="426"/>
    </location>
</feature>
<evidence type="ECO:0000256" key="1">
    <source>
        <dbReference type="ARBA" id="ARBA00022448"/>
    </source>
</evidence>
<dbReference type="InterPro" id="IPR013766">
    <property type="entry name" value="Thioredoxin_domain"/>
</dbReference>
<dbReference type="Pfam" id="PF13098">
    <property type="entry name" value="Thioredoxin_2"/>
    <property type="match status" value="1"/>
</dbReference>
<protein>
    <recommendedName>
        <fullName evidence="6">Thioredoxin domain-containing protein</fullName>
    </recommendedName>
</protein>
<dbReference type="PANTHER" id="PTHR45663:SF11">
    <property type="entry name" value="GEO12009P1"/>
    <property type="match status" value="1"/>
</dbReference>